<name>E0RWZ3_BUTPB</name>
<dbReference type="eggNOG" id="COG1216">
    <property type="taxonomic scope" value="Bacteria"/>
</dbReference>
<feature type="domain" description="Glycosyltransferase 2-like" evidence="3">
    <location>
        <begin position="3"/>
        <end position="129"/>
    </location>
</feature>
<dbReference type="EMBL" id="CP001810">
    <property type="protein sequence ID" value="ADL34901.1"/>
    <property type="molecule type" value="Genomic_DNA"/>
</dbReference>
<sequence>MISIIIPMYNTENYIEKCLKSVLDQSFADIEVIVINDGSTDASEAIVRSIAEGDLRVHLFSQENHGLVHARKQGIRHATGEYVLFVDGDDWISENAVEELFKLARDNDADVVASGAMKAYLFENSNEEFREESPEENGSYWTFLKEANIAEPGLYRGEKLEELKRKLFCMEETFCLALLPYLWNKLWKRELIERFVLAADERITVGEDVAIGFPAILASESLVVTNACFYYYRQSNASMMKTIGDEQAEYENARRLDSYLRDKCAELGYLDQVGAGLDRFLFNQVCTRAYSVLNREKECQGLYPFMDQMPENLVIYGAGELGKTVYRYASGKTNVKAWIDGRADIYQRLEMPVISINEYIPDAQDTIVVAVFRKKSVDAIVKDLADKGAREENIHSIIIPENLDL</sequence>
<dbReference type="RefSeq" id="WP_013281554.1">
    <property type="nucleotide sequence ID" value="NC_014387.1"/>
</dbReference>
<proteinExistence type="predicted"/>
<dbReference type="AlphaFoldDB" id="E0RWZ3"/>
<accession>E0RWZ3</accession>
<dbReference type="STRING" id="515622.bpr_I2168"/>
<dbReference type="HOGENOM" id="CLU_025996_25_4_9"/>
<keyword evidence="5" id="KW-1185">Reference proteome</keyword>
<reference evidence="4 5" key="1">
    <citation type="journal article" date="2010" name="PLoS ONE">
        <title>The glycobiome of the rumen bacterium Butyrivibrio proteoclasticus B316(T) highlights adaptation to a polysaccharide-rich environment.</title>
        <authorList>
            <person name="Kelly W.J."/>
            <person name="Leahy S.C."/>
            <person name="Altermann E."/>
            <person name="Yeoman C.J."/>
            <person name="Dunne J.C."/>
            <person name="Kong Z."/>
            <person name="Pacheco D.M."/>
            <person name="Li D."/>
            <person name="Noel S.J."/>
            <person name="Moon C.D."/>
            <person name="Cookson A.L."/>
            <person name="Attwood G.T."/>
        </authorList>
    </citation>
    <scope>NUCLEOTIDE SEQUENCE [LARGE SCALE GENOMIC DNA]</scope>
    <source>
        <strain evidence="5">ATCC 51982 / DSM 14932 / B316</strain>
    </source>
</reference>
<evidence type="ECO:0000259" key="3">
    <source>
        <dbReference type="Pfam" id="PF00535"/>
    </source>
</evidence>
<keyword evidence="2 4" id="KW-0808">Transferase</keyword>
<dbReference type="PANTHER" id="PTHR22916:SF51">
    <property type="entry name" value="GLYCOSYLTRANSFERASE EPSH-RELATED"/>
    <property type="match status" value="1"/>
</dbReference>
<keyword evidence="1" id="KW-0328">Glycosyltransferase</keyword>
<dbReference type="GO" id="GO:0016757">
    <property type="term" value="F:glycosyltransferase activity"/>
    <property type="evidence" value="ECO:0007669"/>
    <property type="project" value="UniProtKB-KW"/>
</dbReference>
<evidence type="ECO:0000256" key="2">
    <source>
        <dbReference type="ARBA" id="ARBA00022679"/>
    </source>
</evidence>
<dbReference type="Gene3D" id="3.90.550.10">
    <property type="entry name" value="Spore Coat Polysaccharide Biosynthesis Protein SpsA, Chain A"/>
    <property type="match status" value="1"/>
</dbReference>
<dbReference type="CDD" id="cd00761">
    <property type="entry name" value="Glyco_tranf_GTA_type"/>
    <property type="match status" value="1"/>
</dbReference>
<evidence type="ECO:0000313" key="5">
    <source>
        <dbReference type="Proteomes" id="UP000001299"/>
    </source>
</evidence>
<dbReference type="PANTHER" id="PTHR22916">
    <property type="entry name" value="GLYCOSYLTRANSFERASE"/>
    <property type="match status" value="1"/>
</dbReference>
<dbReference type="InterPro" id="IPR029044">
    <property type="entry name" value="Nucleotide-diphossugar_trans"/>
</dbReference>
<organism evidence="4 5">
    <name type="scientific">Butyrivibrio proteoclasticus (strain ATCC 51982 / DSM 14932 / B316)</name>
    <name type="common">Clostridium proteoclasticum</name>
    <dbReference type="NCBI Taxonomy" id="515622"/>
    <lineage>
        <taxon>Bacteria</taxon>
        <taxon>Bacillati</taxon>
        <taxon>Bacillota</taxon>
        <taxon>Clostridia</taxon>
        <taxon>Lachnospirales</taxon>
        <taxon>Lachnospiraceae</taxon>
        <taxon>Butyrivibrio</taxon>
    </lineage>
</organism>
<evidence type="ECO:0000256" key="1">
    <source>
        <dbReference type="ARBA" id="ARBA00022676"/>
    </source>
</evidence>
<dbReference type="SUPFAM" id="SSF53448">
    <property type="entry name" value="Nucleotide-diphospho-sugar transferases"/>
    <property type="match status" value="1"/>
</dbReference>
<dbReference type="CAZy" id="GT2">
    <property type="family name" value="Glycosyltransferase Family 2"/>
</dbReference>
<dbReference type="KEGG" id="bpb:bpr_I2168"/>
<protein>
    <submittedName>
        <fullName evidence="4">Glycosyl transferase GT2 family</fullName>
    </submittedName>
</protein>
<dbReference type="Proteomes" id="UP000001299">
    <property type="component" value="Chromosome 1"/>
</dbReference>
<gene>
    <name evidence="4" type="ordered locus">bpr_I2168</name>
</gene>
<dbReference type="Pfam" id="PF00535">
    <property type="entry name" value="Glycos_transf_2"/>
    <property type="match status" value="1"/>
</dbReference>
<dbReference type="InterPro" id="IPR001173">
    <property type="entry name" value="Glyco_trans_2-like"/>
</dbReference>
<evidence type="ECO:0000313" key="4">
    <source>
        <dbReference type="EMBL" id="ADL34901.1"/>
    </source>
</evidence>